<reference evidence="3 4" key="1">
    <citation type="submission" date="2016-11" db="EMBL/GenBank/DDBJ databases">
        <authorList>
            <person name="Jaros S."/>
            <person name="Januszkiewicz K."/>
            <person name="Wedrychowicz H."/>
        </authorList>
    </citation>
    <scope>NUCLEOTIDE SEQUENCE [LARGE SCALE GENOMIC DNA]</scope>
    <source>
        <strain evidence="3 4">DSM 26910</strain>
    </source>
</reference>
<dbReference type="GO" id="GO:0016787">
    <property type="term" value="F:hydrolase activity"/>
    <property type="evidence" value="ECO:0007669"/>
    <property type="project" value="InterPro"/>
</dbReference>
<feature type="chain" id="PRO_5012409153" evidence="1">
    <location>
        <begin position="19"/>
        <end position="489"/>
    </location>
</feature>
<evidence type="ECO:0000256" key="1">
    <source>
        <dbReference type="SAM" id="SignalP"/>
    </source>
</evidence>
<dbReference type="PROSITE" id="PS51257">
    <property type="entry name" value="PROKAR_LIPOPROTEIN"/>
    <property type="match status" value="1"/>
</dbReference>
<dbReference type="Gene3D" id="3.20.20.140">
    <property type="entry name" value="Metal-dependent hydrolases"/>
    <property type="match status" value="1"/>
</dbReference>
<evidence type="ECO:0000313" key="4">
    <source>
        <dbReference type="Proteomes" id="UP000184164"/>
    </source>
</evidence>
<protein>
    <submittedName>
        <fullName evidence="3">Histidinol phosphatase</fullName>
    </submittedName>
</protein>
<feature type="signal peptide" evidence="1">
    <location>
        <begin position="1"/>
        <end position="18"/>
    </location>
</feature>
<name>A0A1M4T9Z2_9BACT</name>
<dbReference type="InterPro" id="IPR016195">
    <property type="entry name" value="Pol/histidinol_Pase-like"/>
</dbReference>
<dbReference type="STRING" id="1484053.SAMN05444274_101302"/>
<evidence type="ECO:0000313" key="3">
    <source>
        <dbReference type="EMBL" id="SHE41326.1"/>
    </source>
</evidence>
<gene>
    <name evidence="3" type="ORF">SAMN05444274_101302</name>
</gene>
<dbReference type="AlphaFoldDB" id="A0A1M4T9Z2"/>
<dbReference type="Gene3D" id="2.60.120.560">
    <property type="entry name" value="Exo-inulinase, domain 1"/>
    <property type="match status" value="1"/>
</dbReference>
<feature type="domain" description="3-keto-alpha-glucoside-1,2-lyase/3-keto-2-hydroxy-glucal hydratase" evidence="2">
    <location>
        <begin position="27"/>
        <end position="211"/>
    </location>
</feature>
<dbReference type="EMBL" id="FQUM01000001">
    <property type="protein sequence ID" value="SHE41326.1"/>
    <property type="molecule type" value="Genomic_DNA"/>
</dbReference>
<proteinExistence type="predicted"/>
<keyword evidence="4" id="KW-1185">Reference proteome</keyword>
<evidence type="ECO:0000259" key="2">
    <source>
        <dbReference type="Pfam" id="PF06439"/>
    </source>
</evidence>
<dbReference type="InterPro" id="IPR010496">
    <property type="entry name" value="AL/BT2_dom"/>
</dbReference>
<organism evidence="3 4">
    <name type="scientific">Mariniphaga anaerophila</name>
    <dbReference type="NCBI Taxonomy" id="1484053"/>
    <lineage>
        <taxon>Bacteria</taxon>
        <taxon>Pseudomonadati</taxon>
        <taxon>Bacteroidota</taxon>
        <taxon>Bacteroidia</taxon>
        <taxon>Marinilabiliales</taxon>
        <taxon>Prolixibacteraceae</taxon>
        <taxon>Mariniphaga</taxon>
    </lineage>
</organism>
<dbReference type="OrthoDB" id="259356at2"/>
<dbReference type="RefSeq" id="WP_072998263.1">
    <property type="nucleotide sequence ID" value="NZ_FQUM01000001.1"/>
</dbReference>
<accession>A0A1M4T9Z2</accession>
<sequence length="489" mass="56179">MKKTALLYLFLAALFLTACEPKVPTGEWISIFDGETFDGWKKSMENSESLAIEDGAIKCSGPRAHLFYKGNFKNFEFETEVKTLEHSNSGIFIHTKYQADGWPEKGYEIQVNNSYRGNENHPERRKTGSIYNIRNIYFPLVNDNEWFKMRVKVVENRIEVFVNDVKVNDYIEPEDPWRPEGAEGLKLNGGTFALQAHDPGSTTYYRNLKVKALPDGEKKKPEVEKEWDTLVTKLMRAGFPLIDYHVHLKGGLTIEELVEKSQKLGINYGVAPNCGLHFPVTDDKSLFEYIESVKGSPTFKGMQAEGREWITLFSPDAVAKFDYVFTDAMTFTDYKGRRNRIWIPEEVWVDDKQQFMEQMVGKIEAIMSQEPVDIYVNPTVLPAEIRDEYTELWTKERMERVVKVLADNNIALEINARYKTPSAEMIKMAKKAGVKFTFGTNNTGRDLGRLEYCIQMLEECELTPNDMFEIKPDELKPVKVKGLPEKITG</sequence>
<dbReference type="SUPFAM" id="SSF89550">
    <property type="entry name" value="PHP domain-like"/>
    <property type="match status" value="1"/>
</dbReference>
<keyword evidence="1" id="KW-0732">Signal</keyword>
<dbReference type="Proteomes" id="UP000184164">
    <property type="component" value="Unassembled WGS sequence"/>
</dbReference>
<dbReference type="Pfam" id="PF06439">
    <property type="entry name" value="3keto-disac_hyd"/>
    <property type="match status" value="1"/>
</dbReference>